<proteinExistence type="predicted"/>
<dbReference type="AlphaFoldDB" id="A0A935C7A8"/>
<keyword evidence="3" id="KW-1185">Reference proteome</keyword>
<dbReference type="Proteomes" id="UP000611723">
    <property type="component" value="Unassembled WGS sequence"/>
</dbReference>
<evidence type="ECO:0000313" key="3">
    <source>
        <dbReference type="Proteomes" id="UP000611723"/>
    </source>
</evidence>
<dbReference type="PANTHER" id="PTHR36919:SF3">
    <property type="entry name" value="BLL5882 PROTEIN"/>
    <property type="match status" value="1"/>
</dbReference>
<dbReference type="EMBL" id="JAEQBW010000002">
    <property type="protein sequence ID" value="MBK6264804.1"/>
    <property type="molecule type" value="Genomic_DNA"/>
</dbReference>
<accession>A0A935C7A8</accession>
<dbReference type="RefSeq" id="WP_201430471.1">
    <property type="nucleotide sequence ID" value="NZ_JAEQBW010000002.1"/>
</dbReference>
<dbReference type="PANTHER" id="PTHR36919">
    <property type="entry name" value="BLR1215 PROTEIN"/>
    <property type="match status" value="1"/>
</dbReference>
<protein>
    <submittedName>
        <fullName evidence="2">DUF2147 domain-containing protein</fullName>
    </submittedName>
</protein>
<evidence type="ECO:0000259" key="1">
    <source>
        <dbReference type="Pfam" id="PF09917"/>
    </source>
</evidence>
<sequence>MKKIIVLLIFVSIQFNLSAQSDIFGKWKTIDDETGKVKSIVEIYKKDGKAYGKIVKLFRGPDEEQDPICDLCPGDRKNKKIIGLEIIRGMEYDKSDNEWEDGTILDPKNGKTYDCLIYKEGDELKVRGYIAFFYRTQTWKKVD</sequence>
<reference evidence="2" key="1">
    <citation type="submission" date="2021-01" db="EMBL/GenBank/DDBJ databases">
        <title>Marivirga aurantiaca sp. nov., isolated from intertidal surface sediments.</title>
        <authorList>
            <person name="Zhang M."/>
        </authorList>
    </citation>
    <scope>NUCLEOTIDE SEQUENCE</scope>
    <source>
        <strain evidence="2">S37H4</strain>
    </source>
</reference>
<evidence type="ECO:0000313" key="2">
    <source>
        <dbReference type="EMBL" id="MBK6264804.1"/>
    </source>
</evidence>
<dbReference type="Pfam" id="PF09917">
    <property type="entry name" value="DUF2147"/>
    <property type="match status" value="1"/>
</dbReference>
<comment type="caution">
    <text evidence="2">The sequence shown here is derived from an EMBL/GenBank/DDBJ whole genome shotgun (WGS) entry which is preliminary data.</text>
</comment>
<gene>
    <name evidence="2" type="ORF">JKA74_07130</name>
</gene>
<organism evidence="2 3">
    <name type="scientific">Marivirga aurantiaca</name>
    <dbReference type="NCBI Taxonomy" id="2802615"/>
    <lineage>
        <taxon>Bacteria</taxon>
        <taxon>Pseudomonadati</taxon>
        <taxon>Bacteroidota</taxon>
        <taxon>Cytophagia</taxon>
        <taxon>Cytophagales</taxon>
        <taxon>Marivirgaceae</taxon>
        <taxon>Marivirga</taxon>
    </lineage>
</organism>
<name>A0A935C7A8_9BACT</name>
<dbReference type="InterPro" id="IPR019223">
    <property type="entry name" value="DUF2147"/>
</dbReference>
<feature type="domain" description="DUF2147" evidence="1">
    <location>
        <begin position="25"/>
        <end position="141"/>
    </location>
</feature>
<dbReference type="Gene3D" id="2.40.128.520">
    <property type="match status" value="1"/>
</dbReference>